<dbReference type="InterPro" id="IPR015940">
    <property type="entry name" value="UBA"/>
</dbReference>
<dbReference type="EMBL" id="OVEO01000019">
    <property type="protein sequence ID" value="SPR01829.1"/>
    <property type="molecule type" value="Genomic_DNA"/>
</dbReference>
<feature type="active site" description="Proton acceptor" evidence="12">
    <location>
        <position position="736"/>
    </location>
</feature>
<dbReference type="InterPro" id="IPR009060">
    <property type="entry name" value="UBA-like_sf"/>
</dbReference>
<dbReference type="SUPFAM" id="SSF54001">
    <property type="entry name" value="Cysteine proteinases"/>
    <property type="match status" value="1"/>
</dbReference>
<dbReference type="SUPFAM" id="SSF57850">
    <property type="entry name" value="RING/U-box"/>
    <property type="match status" value="2"/>
</dbReference>
<feature type="domain" description="UBP-type" evidence="18">
    <location>
        <begin position="155"/>
        <end position="263"/>
    </location>
</feature>
<dbReference type="InterPro" id="IPR041432">
    <property type="entry name" value="UBP13_Znf-UBP_var"/>
</dbReference>
<dbReference type="STRING" id="37360.A0A0G4INX4"/>
<dbReference type="AlphaFoldDB" id="A0A0G4INX4"/>
<geneLocation type="mitochondrion" evidence="20"/>
<dbReference type="InterPro" id="IPR050164">
    <property type="entry name" value="Peptidase_C19"/>
</dbReference>
<gene>
    <name evidence="19" type="ORF">PBRA_005476</name>
    <name evidence="20" type="ORF">PLBR_LOCUS9044</name>
</gene>
<protein>
    <recommendedName>
        <fullName evidence="11 15">Ubiquitin carboxyl-terminal hydrolase</fullName>
        <ecNumber evidence="11 15">3.4.19.12</ecNumber>
    </recommendedName>
</protein>
<dbReference type="InterPro" id="IPR016652">
    <property type="entry name" value="Ubiquitinyl_hydrolase"/>
</dbReference>
<dbReference type="SUPFAM" id="SSF46934">
    <property type="entry name" value="UBA-like"/>
    <property type="match status" value="1"/>
</dbReference>
<dbReference type="SMART" id="SM00165">
    <property type="entry name" value="UBA"/>
    <property type="match status" value="2"/>
</dbReference>
<feature type="binding site" evidence="13">
    <location>
        <position position="212"/>
    </location>
    <ligand>
        <name>Zn(2+)</name>
        <dbReference type="ChEBI" id="CHEBI:29105"/>
    </ligand>
</feature>
<dbReference type="GO" id="GO:0005634">
    <property type="term" value="C:nucleus"/>
    <property type="evidence" value="ECO:0007669"/>
    <property type="project" value="TreeGrafter"/>
</dbReference>
<keyword evidence="4 11" id="KW-0479">Metal-binding</keyword>
<evidence type="ECO:0000256" key="8">
    <source>
        <dbReference type="ARBA" id="ARBA00022801"/>
    </source>
</evidence>
<keyword evidence="21" id="KW-1185">Reference proteome</keyword>
<evidence type="ECO:0000313" key="19">
    <source>
        <dbReference type="EMBL" id="CEO96872.1"/>
    </source>
</evidence>
<evidence type="ECO:0000256" key="14">
    <source>
        <dbReference type="PROSITE-ProRule" id="PRU00502"/>
    </source>
</evidence>
<dbReference type="InterPro" id="IPR033864">
    <property type="entry name" value="UBA2_scUBP14-like"/>
</dbReference>
<keyword evidence="7 11" id="KW-0833">Ubl conjugation pathway</keyword>
<dbReference type="PANTHER" id="PTHR24006:SF664">
    <property type="entry name" value="UBIQUITIN CARBOXYL-TERMINAL HYDROLASE"/>
    <property type="match status" value="1"/>
</dbReference>
<dbReference type="Proteomes" id="UP000039324">
    <property type="component" value="Unassembled WGS sequence"/>
</dbReference>
<evidence type="ECO:0000256" key="12">
    <source>
        <dbReference type="PIRSR" id="PIRSR016308-1"/>
    </source>
</evidence>
<evidence type="ECO:0000256" key="3">
    <source>
        <dbReference type="ARBA" id="ARBA00022670"/>
    </source>
</evidence>
<name>A0A0G4INX4_PLABS</name>
<evidence type="ECO:0000256" key="1">
    <source>
        <dbReference type="ARBA" id="ARBA00000707"/>
    </source>
</evidence>
<dbReference type="CDD" id="cd02658">
    <property type="entry name" value="Peptidase_C19B"/>
    <property type="match status" value="1"/>
</dbReference>
<dbReference type="FunFam" id="3.30.40.10:FF:000396">
    <property type="entry name" value="Ubiquitin carboxyl-terminal hydrolase"/>
    <property type="match status" value="1"/>
</dbReference>
<reference evidence="19 21" key="1">
    <citation type="submission" date="2015-02" db="EMBL/GenBank/DDBJ databases">
        <authorList>
            <person name="Chooi Y.-H."/>
        </authorList>
    </citation>
    <scope>NUCLEOTIDE SEQUENCE [LARGE SCALE GENOMIC DNA]</scope>
    <source>
        <strain evidence="19">E3</strain>
    </source>
</reference>
<evidence type="ECO:0000256" key="9">
    <source>
        <dbReference type="ARBA" id="ARBA00022807"/>
    </source>
</evidence>
<dbReference type="Pfam" id="PF17807">
    <property type="entry name" value="zf-UBP_var"/>
    <property type="match status" value="1"/>
</dbReference>
<dbReference type="OMA" id="FVPCEHT"/>
<dbReference type="EC" id="3.4.19.12" evidence="11 15"/>
<dbReference type="Proteomes" id="UP000290189">
    <property type="component" value="Unassembled WGS sequence"/>
</dbReference>
<evidence type="ECO:0000256" key="7">
    <source>
        <dbReference type="ARBA" id="ARBA00022786"/>
    </source>
</evidence>
<reference evidence="20 22" key="2">
    <citation type="submission" date="2018-03" db="EMBL/GenBank/DDBJ databases">
        <authorList>
            <person name="Fogelqvist J."/>
        </authorList>
    </citation>
    <scope>NUCLEOTIDE SEQUENCE [LARGE SCALE GENOMIC DNA]</scope>
</reference>
<keyword evidence="9 11" id="KW-0788">Thiol protease</keyword>
<dbReference type="InterPro" id="IPR038765">
    <property type="entry name" value="Papain-like_cys_pep_sf"/>
</dbReference>
<dbReference type="GO" id="GO:0008270">
    <property type="term" value="F:zinc ion binding"/>
    <property type="evidence" value="ECO:0007669"/>
    <property type="project" value="UniProtKB-UniRule"/>
</dbReference>
<dbReference type="SMART" id="SM00290">
    <property type="entry name" value="ZnF_UBP"/>
    <property type="match status" value="2"/>
</dbReference>
<evidence type="ECO:0000259" key="18">
    <source>
        <dbReference type="PROSITE" id="PS50271"/>
    </source>
</evidence>
<evidence type="ECO:0000256" key="6">
    <source>
        <dbReference type="ARBA" id="ARBA00022771"/>
    </source>
</evidence>
<dbReference type="InterPro" id="IPR001394">
    <property type="entry name" value="Peptidase_C19_UCH"/>
</dbReference>
<dbReference type="Gene3D" id="3.30.40.10">
    <property type="entry name" value="Zinc/RING finger domain, C3HC4 (zinc finger)"/>
    <property type="match status" value="2"/>
</dbReference>
<evidence type="ECO:0000313" key="20">
    <source>
        <dbReference type="EMBL" id="SPR01829.1"/>
    </source>
</evidence>
<dbReference type="Gene3D" id="3.90.70.10">
    <property type="entry name" value="Cysteine proteinases"/>
    <property type="match status" value="1"/>
</dbReference>
<dbReference type="PANTHER" id="PTHR24006">
    <property type="entry name" value="UBIQUITIN CARBOXYL-TERMINAL HYDROLASE"/>
    <property type="match status" value="1"/>
</dbReference>
<dbReference type="GO" id="GO:0016579">
    <property type="term" value="P:protein deubiquitination"/>
    <property type="evidence" value="ECO:0007669"/>
    <property type="project" value="InterPro"/>
</dbReference>
<dbReference type="PROSITE" id="PS00972">
    <property type="entry name" value="USP_1"/>
    <property type="match status" value="1"/>
</dbReference>
<evidence type="ECO:0000256" key="11">
    <source>
        <dbReference type="PIRNR" id="PIRNR016308"/>
    </source>
</evidence>
<dbReference type="PROSITE" id="PS00973">
    <property type="entry name" value="USP_2"/>
    <property type="match status" value="1"/>
</dbReference>
<dbReference type="PROSITE" id="PS50235">
    <property type="entry name" value="USP_3"/>
    <property type="match status" value="1"/>
</dbReference>
<evidence type="ECO:0000256" key="10">
    <source>
        <dbReference type="ARBA" id="ARBA00022833"/>
    </source>
</evidence>
<evidence type="ECO:0000256" key="13">
    <source>
        <dbReference type="PIRSR" id="PIRSR016308-3"/>
    </source>
</evidence>
<dbReference type="InterPro" id="IPR001607">
    <property type="entry name" value="Znf_UBP"/>
</dbReference>
<evidence type="ECO:0000256" key="2">
    <source>
        <dbReference type="ARBA" id="ARBA00009085"/>
    </source>
</evidence>
<dbReference type="PROSITE" id="PS50271">
    <property type="entry name" value="ZF_UBP"/>
    <property type="match status" value="1"/>
</dbReference>
<dbReference type="PIRSF" id="PIRSF016308">
    <property type="entry name" value="UBP"/>
    <property type="match status" value="1"/>
</dbReference>
<comment type="catalytic activity">
    <reaction evidence="1 11 15">
        <text>Thiol-dependent hydrolysis of ester, thioester, amide, peptide and isopeptide bonds formed by the C-terminal Gly of ubiquitin (a 76-residue protein attached to proteins as an intracellular targeting signal).</text>
        <dbReference type="EC" id="3.4.19.12"/>
    </reaction>
</comment>
<keyword evidence="6 14" id="KW-0863">Zinc-finger</keyword>
<dbReference type="Pfam" id="PF02148">
    <property type="entry name" value="zf-UBP"/>
    <property type="match status" value="1"/>
</dbReference>
<dbReference type="GO" id="GO:0004843">
    <property type="term" value="F:cysteine-type deubiquitinase activity"/>
    <property type="evidence" value="ECO:0007669"/>
    <property type="project" value="UniProtKB-UniRule"/>
</dbReference>
<keyword evidence="3 11" id="KW-0645">Protease</keyword>
<feature type="binding site" evidence="13">
    <location>
        <position position="179"/>
    </location>
    <ligand>
        <name>Zn(2+)</name>
        <dbReference type="ChEBI" id="CHEBI:29105"/>
    </ligand>
</feature>
<keyword evidence="10 11" id="KW-0862">Zinc</keyword>
<feature type="active site" description="Nucleophile" evidence="12">
    <location>
        <position position="314"/>
    </location>
</feature>
<dbReference type="InterPro" id="IPR028889">
    <property type="entry name" value="USP"/>
</dbReference>
<sequence length="777" mass="85842">MSSCSHWPNEDSLALPGSSAVVVNDECSQCFRTPVDADSLYICIRCYNGGCLTHAVQHAKVAQHSVAVRLKKTVKPSTEESRPQKVTKLAIGVEGGFSVPKPPEYDVETSFTCMACPDHPQKPITAATKAFVDAIVGHRSMAATSQVDTWVEERVTCSHVVDLEQHSGVHLQPKNLAHCASCDLTENLWLCMTCGALGCGRPIYGGGGGRGHALEHYQQTGHPTSCKVGTITADGADIYCYNCDEMRLDEQLAAHMATFGIAIHEQRKTAQTTEEMELERNLNYEWSKVIEKGDAMQLLWGPGHTGLINLGNSCYMAASVQVLFSLDAFRQRYYEQGRAHIASCTSQQPYNCFSCQMAKLAHGLWSGEYSKRPEGLDDEPQSTVCNDELPAQVVSQPGVSPKMFKRLVAESHAEFRSTRQQDAQEFIQYFLQFVRQQEHRLQGPDPTDALEFVMETRLQCLNCHRVRYRSINTTELSVTLPTDAPAPKSDDDETSIPFKDVIAQFLGSSRVEDFKCPQCSSRTTAETSVRLATFPEILMVHVRRFVHDGWVPRKLTAKIDVPTSPFSLEPLRSHGMQADEQPLPEDAPARFTPNPALVEQLRQMGFTENACGRALQAVNNSGAEEAMEWLFAHVDDPNLNDPVPPPSSAATSASADPGAIANLAAMGFEEQRCAYALQQTSGDVERALDWLFSHEGEPIDDSKGAPPRLPGVKDAPATYALAAVITHLGESTSHGHYVAHVHRPDEHKWIYFNDNKVSDSARPPIKQGYLYFFRRCS</sequence>
<feature type="domain" description="USP" evidence="17">
    <location>
        <begin position="305"/>
        <end position="776"/>
    </location>
</feature>
<proteinExistence type="inferred from homology"/>
<dbReference type="OrthoDB" id="361536at2759"/>
<organism evidence="19 21">
    <name type="scientific">Plasmodiophora brassicae</name>
    <name type="common">Clubroot disease agent</name>
    <dbReference type="NCBI Taxonomy" id="37360"/>
    <lineage>
        <taxon>Eukaryota</taxon>
        <taxon>Sar</taxon>
        <taxon>Rhizaria</taxon>
        <taxon>Endomyxa</taxon>
        <taxon>Phytomyxea</taxon>
        <taxon>Plasmodiophorida</taxon>
        <taxon>Plasmodiophoridae</taxon>
        <taxon>Plasmodiophora</taxon>
    </lineage>
</organism>
<evidence type="ECO:0000256" key="5">
    <source>
        <dbReference type="ARBA" id="ARBA00022737"/>
    </source>
</evidence>
<keyword evidence="20" id="KW-0496">Mitochondrion</keyword>
<dbReference type="Pfam" id="PF00627">
    <property type="entry name" value="UBA"/>
    <property type="match status" value="2"/>
</dbReference>
<keyword evidence="8 11" id="KW-0378">Hydrolase</keyword>
<feature type="binding site" evidence="13">
    <location>
        <position position="182"/>
    </location>
    <ligand>
        <name>Zn(2+)</name>
        <dbReference type="ChEBI" id="CHEBI:29105"/>
    </ligand>
</feature>
<dbReference type="Pfam" id="PF00443">
    <property type="entry name" value="UCH"/>
    <property type="match status" value="1"/>
</dbReference>
<keyword evidence="5" id="KW-0677">Repeat</keyword>
<dbReference type="GO" id="GO:0006508">
    <property type="term" value="P:proteolysis"/>
    <property type="evidence" value="ECO:0007669"/>
    <property type="project" value="UniProtKB-KW"/>
</dbReference>
<accession>A0A0G4INX4</accession>
<feature type="domain" description="UBA" evidence="16">
    <location>
        <begin position="654"/>
        <end position="694"/>
    </location>
</feature>
<evidence type="ECO:0000256" key="15">
    <source>
        <dbReference type="RuleBase" id="RU366025"/>
    </source>
</evidence>
<dbReference type="FunFam" id="1.10.8.10:FF:000086">
    <property type="entry name" value="Ubiquitin carboxyl-terminal hydrolase"/>
    <property type="match status" value="1"/>
</dbReference>
<evidence type="ECO:0000256" key="4">
    <source>
        <dbReference type="ARBA" id="ARBA00022723"/>
    </source>
</evidence>
<feature type="binding site" evidence="13">
    <location>
        <position position="199"/>
    </location>
    <ligand>
        <name>Zn(2+)</name>
        <dbReference type="ChEBI" id="CHEBI:29105"/>
    </ligand>
</feature>
<dbReference type="InterPro" id="IPR018200">
    <property type="entry name" value="USP_CS"/>
</dbReference>
<comment type="similarity">
    <text evidence="2 11 15">Belongs to the peptidase C19 family.</text>
</comment>
<dbReference type="PROSITE" id="PS50030">
    <property type="entry name" value="UBA"/>
    <property type="match status" value="2"/>
</dbReference>
<evidence type="ECO:0000313" key="21">
    <source>
        <dbReference type="Proteomes" id="UP000039324"/>
    </source>
</evidence>
<dbReference type="CDD" id="cd14298">
    <property type="entry name" value="UBA2_scUBP14_like"/>
    <property type="match status" value="1"/>
</dbReference>
<dbReference type="Gene3D" id="1.10.8.10">
    <property type="entry name" value="DNA helicase RuvA subunit, C-terminal domain"/>
    <property type="match status" value="2"/>
</dbReference>
<dbReference type="InterPro" id="IPR013083">
    <property type="entry name" value="Znf_RING/FYVE/PHD"/>
</dbReference>
<evidence type="ECO:0000259" key="17">
    <source>
        <dbReference type="PROSITE" id="PS50235"/>
    </source>
</evidence>
<feature type="domain" description="UBA" evidence="16">
    <location>
        <begin position="577"/>
        <end position="633"/>
    </location>
</feature>
<dbReference type="EMBL" id="CDSF01000077">
    <property type="protein sequence ID" value="CEO96872.1"/>
    <property type="molecule type" value="Genomic_DNA"/>
</dbReference>
<evidence type="ECO:0000259" key="16">
    <source>
        <dbReference type="PROSITE" id="PS50030"/>
    </source>
</evidence>
<evidence type="ECO:0000313" key="22">
    <source>
        <dbReference type="Proteomes" id="UP000290189"/>
    </source>
</evidence>
<dbReference type="GO" id="GO:0005829">
    <property type="term" value="C:cytosol"/>
    <property type="evidence" value="ECO:0007669"/>
    <property type="project" value="TreeGrafter"/>
</dbReference>